<evidence type="ECO:0000256" key="2">
    <source>
        <dbReference type="SAM" id="Phobius"/>
    </source>
</evidence>
<keyword evidence="2" id="KW-0812">Transmembrane</keyword>
<sequence>MRFLLFLVLFCALAIGYLWDTDDADEEFRGYDPTLPDGGWMDDVGFLALVMLICGFLCVMFIVGCIVACVRSCKDAVNPQPEAAYTPAAPATSQRSVAPMAQQPPPPPYVQAGQNLLQ</sequence>
<protein>
    <submittedName>
        <fullName evidence="4">Uncharacterized protein</fullName>
    </submittedName>
</protein>
<proteinExistence type="predicted"/>
<accession>A0AA36DIY4</accession>
<keyword evidence="2" id="KW-0472">Membrane</keyword>
<keyword evidence="5" id="KW-1185">Reference proteome</keyword>
<feature type="transmembrane region" description="Helical" evidence="2">
    <location>
        <begin position="44"/>
        <end position="70"/>
    </location>
</feature>
<dbReference type="Proteomes" id="UP001177023">
    <property type="component" value="Unassembled WGS sequence"/>
</dbReference>
<feature type="chain" id="PRO_5041209359" evidence="3">
    <location>
        <begin position="17"/>
        <end position="118"/>
    </location>
</feature>
<comment type="caution">
    <text evidence="4">The sequence shown here is derived from an EMBL/GenBank/DDBJ whole genome shotgun (WGS) entry which is preliminary data.</text>
</comment>
<gene>
    <name evidence="4" type="ORF">MSPICULIGERA_LOCUS24944</name>
</gene>
<feature type="compositionally biased region" description="Low complexity" evidence="1">
    <location>
        <begin position="80"/>
        <end position="91"/>
    </location>
</feature>
<dbReference type="AlphaFoldDB" id="A0AA36DIY4"/>
<feature type="signal peptide" evidence="3">
    <location>
        <begin position="1"/>
        <end position="16"/>
    </location>
</feature>
<feature type="region of interest" description="Disordered" evidence="1">
    <location>
        <begin position="80"/>
        <end position="118"/>
    </location>
</feature>
<reference evidence="4" key="1">
    <citation type="submission" date="2023-06" db="EMBL/GenBank/DDBJ databases">
        <authorList>
            <person name="Delattre M."/>
        </authorList>
    </citation>
    <scope>NUCLEOTIDE SEQUENCE</scope>
    <source>
        <strain evidence="4">AF72</strain>
    </source>
</reference>
<dbReference type="EMBL" id="CATQJA010002709">
    <property type="protein sequence ID" value="CAJ0586964.1"/>
    <property type="molecule type" value="Genomic_DNA"/>
</dbReference>
<evidence type="ECO:0000313" key="4">
    <source>
        <dbReference type="EMBL" id="CAJ0586964.1"/>
    </source>
</evidence>
<name>A0AA36DIY4_9BILA</name>
<organism evidence="4 5">
    <name type="scientific">Mesorhabditis spiculigera</name>
    <dbReference type="NCBI Taxonomy" id="96644"/>
    <lineage>
        <taxon>Eukaryota</taxon>
        <taxon>Metazoa</taxon>
        <taxon>Ecdysozoa</taxon>
        <taxon>Nematoda</taxon>
        <taxon>Chromadorea</taxon>
        <taxon>Rhabditida</taxon>
        <taxon>Rhabditina</taxon>
        <taxon>Rhabditomorpha</taxon>
        <taxon>Rhabditoidea</taxon>
        <taxon>Rhabditidae</taxon>
        <taxon>Mesorhabditinae</taxon>
        <taxon>Mesorhabditis</taxon>
    </lineage>
</organism>
<evidence type="ECO:0000256" key="3">
    <source>
        <dbReference type="SAM" id="SignalP"/>
    </source>
</evidence>
<evidence type="ECO:0000256" key="1">
    <source>
        <dbReference type="SAM" id="MobiDB-lite"/>
    </source>
</evidence>
<keyword evidence="2" id="KW-1133">Transmembrane helix</keyword>
<keyword evidence="3" id="KW-0732">Signal</keyword>
<feature type="non-terminal residue" evidence="4">
    <location>
        <position position="1"/>
    </location>
</feature>
<evidence type="ECO:0000313" key="5">
    <source>
        <dbReference type="Proteomes" id="UP001177023"/>
    </source>
</evidence>